<proteinExistence type="predicted"/>
<keyword evidence="2" id="KW-1185">Reference proteome</keyword>
<comment type="caution">
    <text evidence="1">The sequence shown here is derived from an EMBL/GenBank/DDBJ whole genome shotgun (WGS) entry which is preliminary data.</text>
</comment>
<dbReference type="EMBL" id="JARBDR010000921">
    <property type="protein sequence ID" value="KAJ8299022.1"/>
    <property type="molecule type" value="Genomic_DNA"/>
</dbReference>
<protein>
    <submittedName>
        <fullName evidence="1">Uncharacterized protein</fullName>
    </submittedName>
</protein>
<evidence type="ECO:0000313" key="2">
    <source>
        <dbReference type="Proteomes" id="UP001217089"/>
    </source>
</evidence>
<name>A0ABQ9E646_TEGGR</name>
<sequence>MIHLMLNTQQKSDTAVPINKDDISMTVLKSKGKDMPSDYSTTYGSLTMPYWETFQGAQKGKDVLLSLISYKDSPYTFSPNKEDVASSVVKINVTNKHGQELQLTDPDDPITMSIDTSSVFEDESTWKDMDEFKSVEGAFMLVAAFNYSVNAIIIEIRIKTLKVCTIYGKYGYSEPSEEDNDITVITKGLNKIKTMDPDTLNIDFQDQVFRLTLINENASEVMGPLVMTILCEVHTVNEILR</sequence>
<gene>
    <name evidence="1" type="ORF">KUTeg_023082</name>
</gene>
<organism evidence="1 2">
    <name type="scientific">Tegillarca granosa</name>
    <name type="common">Malaysian cockle</name>
    <name type="synonym">Anadara granosa</name>
    <dbReference type="NCBI Taxonomy" id="220873"/>
    <lineage>
        <taxon>Eukaryota</taxon>
        <taxon>Metazoa</taxon>
        <taxon>Spiralia</taxon>
        <taxon>Lophotrochozoa</taxon>
        <taxon>Mollusca</taxon>
        <taxon>Bivalvia</taxon>
        <taxon>Autobranchia</taxon>
        <taxon>Pteriomorphia</taxon>
        <taxon>Arcoida</taxon>
        <taxon>Arcoidea</taxon>
        <taxon>Arcidae</taxon>
        <taxon>Tegillarca</taxon>
    </lineage>
</organism>
<evidence type="ECO:0000313" key="1">
    <source>
        <dbReference type="EMBL" id="KAJ8299022.1"/>
    </source>
</evidence>
<dbReference type="Proteomes" id="UP001217089">
    <property type="component" value="Unassembled WGS sequence"/>
</dbReference>
<accession>A0ABQ9E646</accession>
<reference evidence="1 2" key="1">
    <citation type="submission" date="2022-12" db="EMBL/GenBank/DDBJ databases">
        <title>Chromosome-level genome of Tegillarca granosa.</title>
        <authorList>
            <person name="Kim J."/>
        </authorList>
    </citation>
    <scope>NUCLEOTIDE SEQUENCE [LARGE SCALE GENOMIC DNA]</scope>
    <source>
        <strain evidence="1">Teg-2019</strain>
        <tissue evidence="1">Adductor muscle</tissue>
    </source>
</reference>